<sequence>MTGENAQQRYEHMMRTAIARNLHKLSAFVESGGKWVSREVMCNWCGMQDRELQYCFTAANVPRYDHKQFRTKMYDASAALKALALWSGMRQWA</sequence>
<gene>
    <name evidence="1" type="ORF">BLEM_0595</name>
</gene>
<name>A0A261FU85_9BIFI</name>
<dbReference type="RefSeq" id="WP_072725729.1">
    <property type="nucleotide sequence ID" value="NZ_BDIS01000016.1"/>
</dbReference>
<dbReference type="AlphaFoldDB" id="A0A261FU85"/>
<accession>A0A261FU85</accession>
<proteinExistence type="predicted"/>
<organism evidence="1 2">
    <name type="scientific">Bifidobacterium lemurum</name>
    <dbReference type="NCBI Taxonomy" id="1603886"/>
    <lineage>
        <taxon>Bacteria</taxon>
        <taxon>Bacillati</taxon>
        <taxon>Actinomycetota</taxon>
        <taxon>Actinomycetes</taxon>
        <taxon>Bifidobacteriales</taxon>
        <taxon>Bifidobacteriaceae</taxon>
        <taxon>Bifidobacterium</taxon>
    </lineage>
</organism>
<evidence type="ECO:0000313" key="1">
    <source>
        <dbReference type="EMBL" id="OZG62678.1"/>
    </source>
</evidence>
<dbReference type="EMBL" id="MWWX01000004">
    <property type="protein sequence ID" value="OZG62678.1"/>
    <property type="molecule type" value="Genomic_DNA"/>
</dbReference>
<dbReference type="Proteomes" id="UP000216352">
    <property type="component" value="Unassembled WGS sequence"/>
</dbReference>
<comment type="caution">
    <text evidence="1">The sequence shown here is derived from an EMBL/GenBank/DDBJ whole genome shotgun (WGS) entry which is preliminary data.</text>
</comment>
<evidence type="ECO:0000313" key="2">
    <source>
        <dbReference type="Proteomes" id="UP000216352"/>
    </source>
</evidence>
<protein>
    <submittedName>
        <fullName evidence="1">Uncharacterized protein</fullName>
    </submittedName>
</protein>
<reference evidence="1 2" key="1">
    <citation type="journal article" date="2017" name="BMC Genomics">
        <title>Comparative genomic and phylogenomic analyses of the Bifidobacteriaceae family.</title>
        <authorList>
            <person name="Lugli G.A."/>
            <person name="Milani C."/>
            <person name="Turroni F."/>
            <person name="Duranti S."/>
            <person name="Mancabelli L."/>
            <person name="Mangifesta M."/>
            <person name="Ferrario C."/>
            <person name="Modesto M."/>
            <person name="Mattarelli P."/>
            <person name="Jiri K."/>
            <person name="van Sinderen D."/>
            <person name="Ventura M."/>
        </authorList>
    </citation>
    <scope>NUCLEOTIDE SEQUENCE [LARGE SCALE GENOMIC DNA]</scope>
    <source>
        <strain evidence="1 2">DSM 28807</strain>
    </source>
</reference>
<keyword evidence="2" id="KW-1185">Reference proteome</keyword>
<dbReference type="STRING" id="1603886.GCA_001895165_01300"/>